<dbReference type="STRING" id="200361.A0A453R7X6"/>
<reference evidence="8" key="4">
    <citation type="submission" date="2019-03" db="UniProtKB">
        <authorList>
            <consortium name="EnsemblPlants"/>
        </authorList>
    </citation>
    <scope>IDENTIFICATION</scope>
</reference>
<feature type="active site" description="Nucleophile" evidence="5">
    <location>
        <position position="106"/>
    </location>
</feature>
<evidence type="ECO:0000256" key="3">
    <source>
        <dbReference type="ARBA" id="ARBA00023157"/>
    </source>
</evidence>
<reference evidence="8" key="3">
    <citation type="journal article" date="2017" name="Nature">
        <title>Genome sequence of the progenitor of the wheat D genome Aegilops tauschii.</title>
        <authorList>
            <person name="Luo M.C."/>
            <person name="Gu Y.Q."/>
            <person name="Puiu D."/>
            <person name="Wang H."/>
            <person name="Twardziok S.O."/>
            <person name="Deal K.R."/>
            <person name="Huo N."/>
            <person name="Zhu T."/>
            <person name="Wang L."/>
            <person name="Wang Y."/>
            <person name="McGuire P.E."/>
            <person name="Liu S."/>
            <person name="Long H."/>
            <person name="Ramasamy R.K."/>
            <person name="Rodriguez J.C."/>
            <person name="Van S.L."/>
            <person name="Yuan L."/>
            <person name="Wang Z."/>
            <person name="Xia Z."/>
            <person name="Xiao L."/>
            <person name="Anderson O.D."/>
            <person name="Ouyang S."/>
            <person name="Liang Y."/>
            <person name="Zimin A.V."/>
            <person name="Pertea G."/>
            <person name="Qi P."/>
            <person name="Bennetzen J.L."/>
            <person name="Dai X."/>
            <person name="Dawson M.W."/>
            <person name="Muller H.G."/>
            <person name="Kugler K."/>
            <person name="Rivarola-Duarte L."/>
            <person name="Spannagl M."/>
            <person name="Mayer K.F.X."/>
            <person name="Lu F.H."/>
            <person name="Bevan M.W."/>
            <person name="Leroy P."/>
            <person name="Li P."/>
            <person name="You F.M."/>
            <person name="Sun Q."/>
            <person name="Liu Z."/>
            <person name="Lyons E."/>
            <person name="Wicker T."/>
            <person name="Salzberg S.L."/>
            <person name="Devos K.M."/>
            <person name="Dvorak J."/>
        </authorList>
    </citation>
    <scope>NUCLEOTIDE SEQUENCE [LARGE SCALE GENOMIC DNA]</scope>
    <source>
        <strain evidence="8">cv. AL8/78</strain>
    </source>
</reference>
<feature type="active site" description="Proton donor" evidence="5">
    <location>
        <position position="110"/>
    </location>
</feature>
<comment type="similarity">
    <text evidence="6">Belongs to the glycosyl hydrolase 16 family.</text>
</comment>
<dbReference type="PROSITE" id="PS51762">
    <property type="entry name" value="GH16_2"/>
    <property type="match status" value="1"/>
</dbReference>
<evidence type="ECO:0000256" key="2">
    <source>
        <dbReference type="ARBA" id="ARBA00022801"/>
    </source>
</evidence>
<keyword evidence="6" id="KW-0134">Cell wall</keyword>
<accession>A0A453R7X6</accession>
<evidence type="ECO:0000256" key="6">
    <source>
        <dbReference type="RuleBase" id="RU361120"/>
    </source>
</evidence>
<reference evidence="9" key="1">
    <citation type="journal article" date="2014" name="Science">
        <title>Ancient hybridizations among the ancestral genomes of bread wheat.</title>
        <authorList>
            <consortium name="International Wheat Genome Sequencing Consortium,"/>
            <person name="Marcussen T."/>
            <person name="Sandve S.R."/>
            <person name="Heier L."/>
            <person name="Spannagl M."/>
            <person name="Pfeifer M."/>
            <person name="Jakobsen K.S."/>
            <person name="Wulff B.B."/>
            <person name="Steuernagel B."/>
            <person name="Mayer K.F."/>
            <person name="Olsen O.A."/>
        </authorList>
    </citation>
    <scope>NUCLEOTIDE SEQUENCE [LARGE SCALE GENOMIC DNA]</scope>
    <source>
        <strain evidence="9">cv. AL8/78</strain>
    </source>
</reference>
<dbReference type="InterPro" id="IPR000757">
    <property type="entry name" value="Beta-glucanase-like"/>
</dbReference>
<feature type="domain" description="GH16" evidence="7">
    <location>
        <begin position="20"/>
        <end position="221"/>
    </location>
</feature>
<dbReference type="GO" id="GO:0010411">
    <property type="term" value="P:xyloglucan metabolic process"/>
    <property type="evidence" value="ECO:0007669"/>
    <property type="project" value="InterPro"/>
</dbReference>
<keyword evidence="6" id="KW-0052">Apoplast</keyword>
<evidence type="ECO:0000256" key="4">
    <source>
        <dbReference type="ARBA" id="ARBA00023295"/>
    </source>
</evidence>
<keyword evidence="4 6" id="KW-0326">Glycosidase</keyword>
<evidence type="ECO:0000313" key="8">
    <source>
        <dbReference type="EnsemblPlants" id="AET7Gv20495000.1"/>
    </source>
</evidence>
<dbReference type="EnsemblPlants" id="AET7Gv20495000.1">
    <property type="protein sequence ID" value="AET7Gv20495000.1"/>
    <property type="gene ID" value="AET7Gv20495000"/>
</dbReference>
<evidence type="ECO:0000256" key="1">
    <source>
        <dbReference type="ARBA" id="ARBA00022679"/>
    </source>
</evidence>
<dbReference type="GO" id="GO:0016762">
    <property type="term" value="F:xyloglucan:xyloglucosyl transferase activity"/>
    <property type="evidence" value="ECO:0007669"/>
    <property type="project" value="UniProtKB-EC"/>
</dbReference>
<keyword evidence="1 6" id="KW-0808">Transferase</keyword>
<feature type="signal peptide" evidence="6">
    <location>
        <begin position="1"/>
        <end position="25"/>
    </location>
</feature>
<proteinExistence type="inferred from homology"/>
<dbReference type="Proteomes" id="UP000015105">
    <property type="component" value="Chromosome 7D"/>
</dbReference>
<keyword evidence="9" id="KW-1185">Reference proteome</keyword>
<dbReference type="GO" id="GO:0048046">
    <property type="term" value="C:apoplast"/>
    <property type="evidence" value="ECO:0007669"/>
    <property type="project" value="UniProtKB-SubCell"/>
</dbReference>
<comment type="subcellular location">
    <subcellularLocation>
        <location evidence="6">Secreted</location>
        <location evidence="6">Cell wall</location>
    </subcellularLocation>
    <subcellularLocation>
        <location evidence="6">Secreted</location>
        <location evidence="6">Extracellular space</location>
        <location evidence="6">Apoplast</location>
    </subcellularLocation>
</comment>
<dbReference type="Pfam" id="PF06955">
    <property type="entry name" value="XET_C"/>
    <property type="match status" value="1"/>
</dbReference>
<dbReference type="GO" id="GO:0042546">
    <property type="term" value="P:cell wall biogenesis"/>
    <property type="evidence" value="ECO:0007669"/>
    <property type="project" value="InterPro"/>
</dbReference>
<reference evidence="9" key="2">
    <citation type="journal article" date="2017" name="Nat. Plants">
        <title>The Aegilops tauschii genome reveals multiple impacts of transposons.</title>
        <authorList>
            <person name="Zhao G."/>
            <person name="Zou C."/>
            <person name="Li K."/>
            <person name="Wang K."/>
            <person name="Li T."/>
            <person name="Gao L."/>
            <person name="Zhang X."/>
            <person name="Wang H."/>
            <person name="Yang Z."/>
            <person name="Liu X."/>
            <person name="Jiang W."/>
            <person name="Mao L."/>
            <person name="Kong X."/>
            <person name="Jiao Y."/>
            <person name="Jia J."/>
        </authorList>
    </citation>
    <scope>NUCLEOTIDE SEQUENCE [LARGE SCALE GENOMIC DNA]</scope>
    <source>
        <strain evidence="9">cv. AL8/78</strain>
    </source>
</reference>
<dbReference type="CDD" id="cd02176">
    <property type="entry name" value="GH16_XET"/>
    <property type="match status" value="1"/>
</dbReference>
<evidence type="ECO:0000256" key="5">
    <source>
        <dbReference type="PIRSR" id="PIRSR005604-1"/>
    </source>
</evidence>
<dbReference type="Gene3D" id="2.60.120.200">
    <property type="match status" value="1"/>
</dbReference>
<keyword evidence="6" id="KW-0964">Secreted</keyword>
<keyword evidence="2 6" id="KW-0378">Hydrolase</keyword>
<keyword evidence="3" id="KW-1015">Disulfide bond</keyword>
<comment type="function">
    <text evidence="6">Catalyzes xyloglucan endohydrolysis (XEH) and/or endotransglycosylation (XET). Cleaves and religates xyloglucan polymers, an essential constituent of the primary cell wall, and thereby participates in cell wall construction of growing tissues.</text>
</comment>
<dbReference type="InterPro" id="IPR010713">
    <property type="entry name" value="XET_C"/>
</dbReference>
<keyword evidence="6" id="KW-0961">Cell wall biogenesis/degradation</keyword>
<dbReference type="PIRSF" id="PIRSF005604">
    <property type="entry name" value="XET"/>
    <property type="match status" value="1"/>
</dbReference>
<keyword evidence="6" id="KW-0732">Signal</keyword>
<name>A0A453R7X6_AEGTS</name>
<evidence type="ECO:0000259" key="7">
    <source>
        <dbReference type="PROSITE" id="PS51762"/>
    </source>
</evidence>
<organism evidence="8 9">
    <name type="scientific">Aegilops tauschii subsp. strangulata</name>
    <name type="common">Goatgrass</name>
    <dbReference type="NCBI Taxonomy" id="200361"/>
    <lineage>
        <taxon>Eukaryota</taxon>
        <taxon>Viridiplantae</taxon>
        <taxon>Streptophyta</taxon>
        <taxon>Embryophyta</taxon>
        <taxon>Tracheophyta</taxon>
        <taxon>Spermatophyta</taxon>
        <taxon>Magnoliopsida</taxon>
        <taxon>Liliopsida</taxon>
        <taxon>Poales</taxon>
        <taxon>Poaceae</taxon>
        <taxon>BOP clade</taxon>
        <taxon>Pooideae</taxon>
        <taxon>Triticodae</taxon>
        <taxon>Triticeae</taxon>
        <taxon>Triticinae</taxon>
        <taxon>Aegilops</taxon>
    </lineage>
</organism>
<dbReference type="SUPFAM" id="SSF49899">
    <property type="entry name" value="Concanavalin A-like lectins/glucanases"/>
    <property type="match status" value="1"/>
</dbReference>
<feature type="chain" id="PRO_5018813134" description="Xyloglucan endotransglucosylase/hydrolase" evidence="6">
    <location>
        <begin position="26"/>
        <end position="292"/>
    </location>
</feature>
<comment type="PTM">
    <text evidence="6">Contains at least one intrachain disulfide bond essential for its enzymatic activity.</text>
</comment>
<protein>
    <recommendedName>
        <fullName evidence="6">Xyloglucan endotransglucosylase/hydrolase</fullName>
        <ecNumber evidence="6">2.4.1.207</ecNumber>
    </recommendedName>
</protein>
<dbReference type="InterPro" id="IPR044791">
    <property type="entry name" value="Beta-glucanase/XTH"/>
</dbReference>
<dbReference type="InterPro" id="IPR016455">
    <property type="entry name" value="XTH"/>
</dbReference>
<dbReference type="Pfam" id="PF00722">
    <property type="entry name" value="Glyco_hydro_16"/>
    <property type="match status" value="1"/>
</dbReference>
<dbReference type="InterPro" id="IPR013320">
    <property type="entry name" value="ConA-like_dom_sf"/>
</dbReference>
<dbReference type="EC" id="2.4.1.207" evidence="6"/>
<evidence type="ECO:0000313" key="9">
    <source>
        <dbReference type="Proteomes" id="UP000015105"/>
    </source>
</evidence>
<sequence>LAMASSVRQPWQLLLIVLLPSLAAATVFDDNYVPSWGADGYHLVDQGTETRLTMDRTSGAGFRSRSTYGSGFFHMRIKVPGGYTAGVITAFYLASEAPYDGSDRDEVDFEFLGNVDGENITLQTNVFVNGDGDREQRLNLWFDPAADFHEYKILWNPYQLVILVDDVPIRVLRNLTGQVPEYEFPVKQMGVRASLWDGSDWATDGGRIKIDWGRAPFTAGFQGFDVDACANTSSTPCDSTDLWWNARRHRRLSVREQAAYEHVRRTYMNYDYCADKDRFQNGKVPVECSYTT</sequence>
<reference evidence="8" key="5">
    <citation type="journal article" date="2021" name="G3 (Bethesda)">
        <title>Aegilops tauschii genome assembly Aet v5.0 features greater sequence contiguity and improved annotation.</title>
        <authorList>
            <person name="Wang L."/>
            <person name="Zhu T."/>
            <person name="Rodriguez J.C."/>
            <person name="Deal K.R."/>
            <person name="Dubcovsky J."/>
            <person name="McGuire P.E."/>
            <person name="Lux T."/>
            <person name="Spannagl M."/>
            <person name="Mayer K.F.X."/>
            <person name="Baldrich P."/>
            <person name="Meyers B.C."/>
            <person name="Huo N."/>
            <person name="Gu Y.Q."/>
            <person name="Zhou H."/>
            <person name="Devos K.M."/>
            <person name="Bennetzen J.L."/>
            <person name="Unver T."/>
            <person name="Budak H."/>
            <person name="Gulick P.J."/>
            <person name="Galiba G."/>
            <person name="Kalapos B."/>
            <person name="Nelson D.R."/>
            <person name="Li P."/>
            <person name="You F.M."/>
            <person name="Luo M.C."/>
            <person name="Dvorak J."/>
        </authorList>
    </citation>
    <scope>NUCLEOTIDE SEQUENCE [LARGE SCALE GENOMIC DNA]</scope>
    <source>
        <strain evidence="8">cv. AL8/78</strain>
    </source>
</reference>
<dbReference type="AlphaFoldDB" id="A0A453R7X6"/>
<dbReference type="PANTHER" id="PTHR31062">
    <property type="entry name" value="XYLOGLUCAN ENDOTRANSGLUCOSYLASE/HYDROLASE PROTEIN 8-RELATED"/>
    <property type="match status" value="1"/>
</dbReference>
<dbReference type="GO" id="GO:0004553">
    <property type="term" value="F:hydrolase activity, hydrolyzing O-glycosyl compounds"/>
    <property type="evidence" value="ECO:0007669"/>
    <property type="project" value="InterPro"/>
</dbReference>
<dbReference type="GO" id="GO:0071555">
    <property type="term" value="P:cell wall organization"/>
    <property type="evidence" value="ECO:0007669"/>
    <property type="project" value="UniProtKB-KW"/>
</dbReference>
<dbReference type="Gramene" id="AET7Gv20495000.1">
    <property type="protein sequence ID" value="AET7Gv20495000.1"/>
    <property type="gene ID" value="AET7Gv20495000"/>
</dbReference>